<keyword evidence="3" id="KW-1185">Reference proteome</keyword>
<dbReference type="AlphaFoldDB" id="A0A2K1JQZ1"/>
<dbReference type="Gramene" id="Pp3c12_15570V3.1">
    <property type="protein sequence ID" value="Pp3c12_15570V3.1"/>
    <property type="gene ID" value="Pp3c12_15570"/>
</dbReference>
<proteinExistence type="predicted"/>
<reference evidence="1 3" key="1">
    <citation type="journal article" date="2008" name="Science">
        <title>The Physcomitrella genome reveals evolutionary insights into the conquest of land by plants.</title>
        <authorList>
            <person name="Rensing S."/>
            <person name="Lang D."/>
            <person name="Zimmer A."/>
            <person name="Terry A."/>
            <person name="Salamov A."/>
            <person name="Shapiro H."/>
            <person name="Nishiyama T."/>
            <person name="Perroud P.-F."/>
            <person name="Lindquist E."/>
            <person name="Kamisugi Y."/>
            <person name="Tanahashi T."/>
            <person name="Sakakibara K."/>
            <person name="Fujita T."/>
            <person name="Oishi K."/>
            <person name="Shin-I T."/>
            <person name="Kuroki Y."/>
            <person name="Toyoda A."/>
            <person name="Suzuki Y."/>
            <person name="Hashimoto A."/>
            <person name="Yamaguchi K."/>
            <person name="Sugano A."/>
            <person name="Kohara Y."/>
            <person name="Fujiyama A."/>
            <person name="Anterola A."/>
            <person name="Aoki S."/>
            <person name="Ashton N."/>
            <person name="Barbazuk W.B."/>
            <person name="Barker E."/>
            <person name="Bennetzen J."/>
            <person name="Bezanilla M."/>
            <person name="Blankenship R."/>
            <person name="Cho S.H."/>
            <person name="Dutcher S."/>
            <person name="Estelle M."/>
            <person name="Fawcett J.A."/>
            <person name="Gundlach H."/>
            <person name="Hanada K."/>
            <person name="Heyl A."/>
            <person name="Hicks K.A."/>
            <person name="Hugh J."/>
            <person name="Lohr M."/>
            <person name="Mayer K."/>
            <person name="Melkozernov A."/>
            <person name="Murata T."/>
            <person name="Nelson D."/>
            <person name="Pils B."/>
            <person name="Prigge M."/>
            <person name="Reiss B."/>
            <person name="Renner T."/>
            <person name="Rombauts S."/>
            <person name="Rushton P."/>
            <person name="Sanderfoot A."/>
            <person name="Schween G."/>
            <person name="Shiu S.-H."/>
            <person name="Stueber K."/>
            <person name="Theodoulou F.L."/>
            <person name="Tu H."/>
            <person name="Van de Peer Y."/>
            <person name="Verrier P.J."/>
            <person name="Waters E."/>
            <person name="Wood A."/>
            <person name="Yang L."/>
            <person name="Cove D."/>
            <person name="Cuming A."/>
            <person name="Hasebe M."/>
            <person name="Lucas S."/>
            <person name="Mishler D.B."/>
            <person name="Reski R."/>
            <person name="Grigoriev I."/>
            <person name="Quatrano R.S."/>
            <person name="Boore J.L."/>
        </authorList>
    </citation>
    <scope>NUCLEOTIDE SEQUENCE [LARGE SCALE GENOMIC DNA]</scope>
    <source>
        <strain evidence="2 3">cv. Gransden 2004</strain>
    </source>
</reference>
<reference evidence="2" key="3">
    <citation type="submission" date="2020-12" db="UniProtKB">
        <authorList>
            <consortium name="EnsemblPlants"/>
        </authorList>
    </citation>
    <scope>IDENTIFICATION</scope>
</reference>
<organism evidence="1">
    <name type="scientific">Physcomitrium patens</name>
    <name type="common">Spreading-leaved earth moss</name>
    <name type="synonym">Physcomitrella patens</name>
    <dbReference type="NCBI Taxonomy" id="3218"/>
    <lineage>
        <taxon>Eukaryota</taxon>
        <taxon>Viridiplantae</taxon>
        <taxon>Streptophyta</taxon>
        <taxon>Embryophyta</taxon>
        <taxon>Bryophyta</taxon>
        <taxon>Bryophytina</taxon>
        <taxon>Bryopsida</taxon>
        <taxon>Funariidae</taxon>
        <taxon>Funariales</taxon>
        <taxon>Funariaceae</taxon>
        <taxon>Physcomitrium</taxon>
    </lineage>
</organism>
<sequence>MCVDPSCLGPPFESVAKYYMLSEAVKDTIHLRRMLQELQVFGTDPSLLLNGNQSCNKLVNNPIMQAHTKHIEIQFHFIREKNLGRDITVNYQQADIMTKPLDTFNYCYL</sequence>
<dbReference type="EnsemblPlants" id="Pp3c12_15570V3.1">
    <property type="protein sequence ID" value="Pp3c12_15570V3.1"/>
    <property type="gene ID" value="Pp3c12_15570"/>
</dbReference>
<gene>
    <name evidence="1" type="ORF">PHYPA_016336</name>
</gene>
<dbReference type="STRING" id="3218.A0A2K1JQZ1"/>
<dbReference type="Proteomes" id="UP000006727">
    <property type="component" value="Chromosome 12"/>
</dbReference>
<dbReference type="InParanoid" id="A0A2K1JQZ1"/>
<accession>A0A2K1JQZ1</accession>
<evidence type="ECO:0000313" key="3">
    <source>
        <dbReference type="Proteomes" id="UP000006727"/>
    </source>
</evidence>
<protein>
    <recommendedName>
        <fullName evidence="4">Copia protein</fullName>
    </recommendedName>
</protein>
<dbReference type="CDD" id="cd09272">
    <property type="entry name" value="RNase_HI_RT_Ty1"/>
    <property type="match status" value="1"/>
</dbReference>
<name>A0A2K1JQZ1_PHYPA</name>
<evidence type="ECO:0008006" key="4">
    <source>
        <dbReference type="Google" id="ProtNLM"/>
    </source>
</evidence>
<evidence type="ECO:0000313" key="2">
    <source>
        <dbReference type="EnsemblPlants" id="Pp3c12_15570V3.1"/>
    </source>
</evidence>
<reference evidence="1 3" key="2">
    <citation type="journal article" date="2018" name="Plant J.">
        <title>The Physcomitrella patens chromosome-scale assembly reveals moss genome structure and evolution.</title>
        <authorList>
            <person name="Lang D."/>
            <person name="Ullrich K.K."/>
            <person name="Murat F."/>
            <person name="Fuchs J."/>
            <person name="Jenkins J."/>
            <person name="Haas F.B."/>
            <person name="Piednoel M."/>
            <person name="Gundlach H."/>
            <person name="Van Bel M."/>
            <person name="Meyberg R."/>
            <person name="Vives C."/>
            <person name="Morata J."/>
            <person name="Symeonidi A."/>
            <person name="Hiss M."/>
            <person name="Muchero W."/>
            <person name="Kamisugi Y."/>
            <person name="Saleh O."/>
            <person name="Blanc G."/>
            <person name="Decker E.L."/>
            <person name="van Gessel N."/>
            <person name="Grimwood J."/>
            <person name="Hayes R.D."/>
            <person name="Graham S.W."/>
            <person name="Gunter L.E."/>
            <person name="McDaniel S.F."/>
            <person name="Hoernstein S.N.W."/>
            <person name="Larsson A."/>
            <person name="Li F.W."/>
            <person name="Perroud P.F."/>
            <person name="Phillips J."/>
            <person name="Ranjan P."/>
            <person name="Rokshar D.S."/>
            <person name="Rothfels C.J."/>
            <person name="Schneider L."/>
            <person name="Shu S."/>
            <person name="Stevenson D.W."/>
            <person name="Thummler F."/>
            <person name="Tillich M."/>
            <person name="Villarreal Aguilar J.C."/>
            <person name="Widiez T."/>
            <person name="Wong G.K."/>
            <person name="Wymore A."/>
            <person name="Zhang Y."/>
            <person name="Zimmer A.D."/>
            <person name="Quatrano R.S."/>
            <person name="Mayer K.F.X."/>
            <person name="Goodstein D."/>
            <person name="Casacuberta J.M."/>
            <person name="Vandepoele K."/>
            <person name="Reski R."/>
            <person name="Cuming A.C."/>
            <person name="Tuskan G.A."/>
            <person name="Maumus F."/>
            <person name="Salse J."/>
            <person name="Schmutz J."/>
            <person name="Rensing S.A."/>
        </authorList>
    </citation>
    <scope>NUCLEOTIDE SEQUENCE [LARGE SCALE GENOMIC DNA]</scope>
    <source>
        <strain evidence="2 3">cv. Gransden 2004</strain>
    </source>
</reference>
<evidence type="ECO:0000313" key="1">
    <source>
        <dbReference type="EMBL" id="PNR43953.1"/>
    </source>
</evidence>
<dbReference type="EMBL" id="ABEU02000012">
    <property type="protein sequence ID" value="PNR43953.1"/>
    <property type="molecule type" value="Genomic_DNA"/>
</dbReference>